<dbReference type="InterPro" id="IPR001905">
    <property type="entry name" value="Ammonium_transpt"/>
</dbReference>
<accession>A0A1R2CXQ8</accession>
<evidence type="ECO:0000256" key="3">
    <source>
        <dbReference type="ARBA" id="ARBA00022448"/>
    </source>
</evidence>
<dbReference type="PANTHER" id="PTHR11730">
    <property type="entry name" value="AMMONIUM TRANSPORTER"/>
    <property type="match status" value="1"/>
</dbReference>
<organism evidence="11 12">
    <name type="scientific">Stentor coeruleus</name>
    <dbReference type="NCBI Taxonomy" id="5963"/>
    <lineage>
        <taxon>Eukaryota</taxon>
        <taxon>Sar</taxon>
        <taxon>Alveolata</taxon>
        <taxon>Ciliophora</taxon>
        <taxon>Postciliodesmatophora</taxon>
        <taxon>Heterotrichea</taxon>
        <taxon>Heterotrichida</taxon>
        <taxon>Stentoridae</taxon>
        <taxon>Stentor</taxon>
    </lineage>
</organism>
<evidence type="ECO:0000256" key="6">
    <source>
        <dbReference type="ARBA" id="ARBA00023136"/>
    </source>
</evidence>
<dbReference type="NCBIfam" id="TIGR00836">
    <property type="entry name" value="amt"/>
    <property type="match status" value="1"/>
</dbReference>
<feature type="transmembrane region" description="Helical" evidence="8">
    <location>
        <begin position="158"/>
        <end position="179"/>
    </location>
</feature>
<dbReference type="SUPFAM" id="SSF111352">
    <property type="entry name" value="Ammonium transporter"/>
    <property type="match status" value="1"/>
</dbReference>
<evidence type="ECO:0000256" key="8">
    <source>
        <dbReference type="RuleBase" id="RU362002"/>
    </source>
</evidence>
<protein>
    <recommendedName>
        <fullName evidence="8">Ammonium transporter</fullName>
    </recommendedName>
</protein>
<comment type="similarity">
    <text evidence="2 8">Belongs to the ammonia transporter channel (TC 1.A.11.2) family.</text>
</comment>
<evidence type="ECO:0000313" key="12">
    <source>
        <dbReference type="Proteomes" id="UP000187209"/>
    </source>
</evidence>
<keyword evidence="3 8" id="KW-0813">Transport</keyword>
<comment type="caution">
    <text evidence="11">The sequence shown here is derived from an EMBL/GenBank/DDBJ whole genome shotgun (WGS) entry which is preliminary data.</text>
</comment>
<proteinExistence type="inferred from homology"/>
<feature type="transmembrane region" description="Helical" evidence="8">
    <location>
        <begin position="291"/>
        <end position="310"/>
    </location>
</feature>
<feature type="transmembrane region" description="Helical" evidence="8">
    <location>
        <begin position="349"/>
        <end position="366"/>
    </location>
</feature>
<dbReference type="Gene3D" id="1.10.3430.10">
    <property type="entry name" value="Ammonium transporter AmtB like domains"/>
    <property type="match status" value="1"/>
</dbReference>
<dbReference type="GO" id="GO:0008519">
    <property type="term" value="F:ammonium channel activity"/>
    <property type="evidence" value="ECO:0007669"/>
    <property type="project" value="InterPro"/>
</dbReference>
<keyword evidence="5 8" id="KW-1133">Transmembrane helix</keyword>
<dbReference type="InterPro" id="IPR018047">
    <property type="entry name" value="Ammonium_transpt_CS"/>
</dbReference>
<keyword evidence="7 8" id="KW-0924">Ammonia transport</keyword>
<dbReference type="GO" id="GO:0097272">
    <property type="term" value="P:ammonium homeostasis"/>
    <property type="evidence" value="ECO:0007669"/>
    <property type="project" value="TreeGrafter"/>
</dbReference>
<reference evidence="11 12" key="1">
    <citation type="submission" date="2016-11" db="EMBL/GenBank/DDBJ databases">
        <title>The macronuclear genome of Stentor coeruleus: a giant cell with tiny introns.</title>
        <authorList>
            <person name="Slabodnick M."/>
            <person name="Ruby J.G."/>
            <person name="Reiff S.B."/>
            <person name="Swart E.C."/>
            <person name="Gosai S."/>
            <person name="Prabakaran S."/>
            <person name="Witkowska E."/>
            <person name="Larue G.E."/>
            <person name="Fisher S."/>
            <person name="Freeman R.M."/>
            <person name="Gunawardena J."/>
            <person name="Chu W."/>
            <person name="Stover N.A."/>
            <person name="Gregory B.D."/>
            <person name="Nowacki M."/>
            <person name="Derisi J."/>
            <person name="Roy S.W."/>
            <person name="Marshall W.F."/>
            <person name="Sood P."/>
        </authorList>
    </citation>
    <scope>NUCLEOTIDE SEQUENCE [LARGE SCALE GENOMIC DNA]</scope>
    <source>
        <strain evidence="11">WM001</strain>
    </source>
</reference>
<name>A0A1R2CXQ8_9CILI</name>
<feature type="domain" description="Ammonium transporter AmtB-like" evidence="10">
    <location>
        <begin position="13"/>
        <end position="426"/>
    </location>
</feature>
<keyword evidence="12" id="KW-1185">Reference proteome</keyword>
<feature type="transmembrane region" description="Helical" evidence="8">
    <location>
        <begin position="12"/>
        <end position="32"/>
    </location>
</feature>
<dbReference type="OrthoDB" id="534912at2759"/>
<evidence type="ECO:0000256" key="1">
    <source>
        <dbReference type="ARBA" id="ARBA00004141"/>
    </source>
</evidence>
<keyword evidence="6 8" id="KW-0472">Membrane</keyword>
<evidence type="ECO:0000256" key="5">
    <source>
        <dbReference type="ARBA" id="ARBA00022989"/>
    </source>
</evidence>
<feature type="transmembrane region" description="Helical" evidence="8">
    <location>
        <begin position="316"/>
        <end position="337"/>
    </location>
</feature>
<gene>
    <name evidence="11" type="ORF">SteCoe_3115</name>
</gene>
<evidence type="ECO:0000256" key="2">
    <source>
        <dbReference type="ARBA" id="ARBA00005887"/>
    </source>
</evidence>
<sequence>MAEITIEVSVNNLWILTSACIVFFMQAGFCLLETGSVRPKNINNSLIKNLIDCVIGAIVYYLIGYGLAFGDVNGEFAGHELFAAENFEGTTIFNLWMFQFAFASTSATIVSGAVAERITLIAYIIYSVLFNAFVYPIISSWVWGGGWLYKMDPPFIDFAGSGVVHITGGMSSLIGIILLGRRLGRFEPETVEFDDPLSRKRVRATISPTEFRPSSQIYAVTGVFILWLGWLFFNGGSTLAFTGGSTITAGKAMMNTTLGGASGGLIVFFLKHPLYDLIMKRKHDGPFKPKYDIAALNNGILVGLVAVTAGCANIEQWAAIIIGAFGGFAYIFGNMLGDSLRLDDPCDTIYIHLCGGIVGIILPSFLDQTTGVCYGADGKQIGIQLLGMIAIMAWSAIGTLIIFGGCKCFGILRMPVYAEIYGLDLVDNGVYGMNVDLAAPKIEFVDEDNNENEPSEDQMPEPKIKRQRTVQDHLKAFEKDE</sequence>
<feature type="transmembrane region" description="Helical" evidence="8">
    <location>
        <begin position="53"/>
        <end position="72"/>
    </location>
</feature>
<feature type="transmembrane region" description="Helical" evidence="8">
    <location>
        <begin position="253"/>
        <end position="270"/>
    </location>
</feature>
<evidence type="ECO:0000256" key="9">
    <source>
        <dbReference type="SAM" id="MobiDB-lite"/>
    </source>
</evidence>
<dbReference type="AlphaFoldDB" id="A0A1R2CXQ8"/>
<evidence type="ECO:0000259" key="10">
    <source>
        <dbReference type="Pfam" id="PF00909"/>
    </source>
</evidence>
<feature type="transmembrane region" description="Helical" evidence="8">
    <location>
        <begin position="120"/>
        <end position="138"/>
    </location>
</feature>
<dbReference type="EMBL" id="MPUH01000036">
    <property type="protein sequence ID" value="OMJ93794.1"/>
    <property type="molecule type" value="Genomic_DNA"/>
</dbReference>
<evidence type="ECO:0000256" key="4">
    <source>
        <dbReference type="ARBA" id="ARBA00022692"/>
    </source>
</evidence>
<dbReference type="InterPro" id="IPR029020">
    <property type="entry name" value="Ammonium/urea_transptr"/>
</dbReference>
<dbReference type="PANTHER" id="PTHR11730:SF6">
    <property type="entry name" value="AMMONIUM TRANSPORTER"/>
    <property type="match status" value="1"/>
</dbReference>
<dbReference type="FunFam" id="1.10.3430.10:FF:000008">
    <property type="entry name" value="Ammonium transporter"/>
    <property type="match status" value="1"/>
</dbReference>
<evidence type="ECO:0000256" key="7">
    <source>
        <dbReference type="ARBA" id="ARBA00023177"/>
    </source>
</evidence>
<feature type="transmembrane region" description="Helical" evidence="8">
    <location>
        <begin position="92"/>
        <end position="113"/>
    </location>
</feature>
<dbReference type="Pfam" id="PF00909">
    <property type="entry name" value="Ammonium_transp"/>
    <property type="match status" value="1"/>
</dbReference>
<keyword evidence="4 8" id="KW-0812">Transmembrane</keyword>
<feature type="transmembrane region" description="Helical" evidence="8">
    <location>
        <begin position="217"/>
        <end position="233"/>
    </location>
</feature>
<feature type="compositionally biased region" description="Basic and acidic residues" evidence="9">
    <location>
        <begin position="460"/>
        <end position="470"/>
    </location>
</feature>
<evidence type="ECO:0000313" key="11">
    <source>
        <dbReference type="EMBL" id="OMJ93794.1"/>
    </source>
</evidence>
<dbReference type="InterPro" id="IPR024041">
    <property type="entry name" value="NH4_transpt_AmtB-like_dom"/>
</dbReference>
<dbReference type="Proteomes" id="UP000187209">
    <property type="component" value="Unassembled WGS sequence"/>
</dbReference>
<feature type="transmembrane region" description="Helical" evidence="8">
    <location>
        <begin position="381"/>
        <end position="404"/>
    </location>
</feature>
<feature type="region of interest" description="Disordered" evidence="9">
    <location>
        <begin position="446"/>
        <end position="470"/>
    </location>
</feature>
<comment type="subcellular location">
    <subcellularLocation>
        <location evidence="8">Cell membrane</location>
        <topology evidence="8">Multi-pass membrane protein</topology>
    </subcellularLocation>
    <subcellularLocation>
        <location evidence="1">Membrane</location>
        <topology evidence="1">Multi-pass membrane protein</topology>
    </subcellularLocation>
</comment>
<dbReference type="PROSITE" id="PS01219">
    <property type="entry name" value="AMMONIUM_TRANSP"/>
    <property type="match status" value="1"/>
</dbReference>
<dbReference type="GO" id="GO:0005886">
    <property type="term" value="C:plasma membrane"/>
    <property type="evidence" value="ECO:0007669"/>
    <property type="project" value="UniProtKB-SubCell"/>
</dbReference>
<feature type="compositionally biased region" description="Acidic residues" evidence="9">
    <location>
        <begin position="446"/>
        <end position="459"/>
    </location>
</feature>